<accession>A0AA35RBF8</accession>
<dbReference type="AlphaFoldDB" id="A0AA35RBF8"/>
<dbReference type="EMBL" id="CASHTH010000818">
    <property type="protein sequence ID" value="CAI8008134.1"/>
    <property type="molecule type" value="Genomic_DNA"/>
</dbReference>
<comment type="caution">
    <text evidence="1">The sequence shown here is derived from an EMBL/GenBank/DDBJ whole genome shotgun (WGS) entry which is preliminary data.</text>
</comment>
<gene>
    <name evidence="1" type="ORF">GBAR_LOCUS5612</name>
</gene>
<name>A0AA35RBF8_GEOBA</name>
<keyword evidence="2" id="KW-1185">Reference proteome</keyword>
<dbReference type="Proteomes" id="UP001174909">
    <property type="component" value="Unassembled WGS sequence"/>
</dbReference>
<proteinExistence type="predicted"/>
<sequence length="68" mass="7550">MFFISEGFSDCQRGNEQLRVVVAKKVTGTLPAAENKRTQERGSLYMPDAPIHATYTTEVTLQDCLNGD</sequence>
<reference evidence="1" key="1">
    <citation type="submission" date="2023-03" db="EMBL/GenBank/DDBJ databases">
        <authorList>
            <person name="Steffen K."/>
            <person name="Cardenas P."/>
        </authorList>
    </citation>
    <scope>NUCLEOTIDE SEQUENCE</scope>
</reference>
<evidence type="ECO:0000313" key="2">
    <source>
        <dbReference type="Proteomes" id="UP001174909"/>
    </source>
</evidence>
<evidence type="ECO:0000313" key="1">
    <source>
        <dbReference type="EMBL" id="CAI8008134.1"/>
    </source>
</evidence>
<protein>
    <submittedName>
        <fullName evidence="1">Uncharacterized protein</fullName>
    </submittedName>
</protein>
<organism evidence="1 2">
    <name type="scientific">Geodia barretti</name>
    <name type="common">Barrett's horny sponge</name>
    <dbReference type="NCBI Taxonomy" id="519541"/>
    <lineage>
        <taxon>Eukaryota</taxon>
        <taxon>Metazoa</taxon>
        <taxon>Porifera</taxon>
        <taxon>Demospongiae</taxon>
        <taxon>Heteroscleromorpha</taxon>
        <taxon>Tetractinellida</taxon>
        <taxon>Astrophorina</taxon>
        <taxon>Geodiidae</taxon>
        <taxon>Geodia</taxon>
    </lineage>
</organism>